<name>A0ABD3FS87_9STRA</name>
<dbReference type="AlphaFoldDB" id="A0ABD3FS87"/>
<dbReference type="EMBL" id="JBIMZQ010000008">
    <property type="protein sequence ID" value="KAL3669797.1"/>
    <property type="molecule type" value="Genomic_DNA"/>
</dbReference>
<evidence type="ECO:0000313" key="1">
    <source>
        <dbReference type="EMBL" id="KAL3669797.1"/>
    </source>
</evidence>
<sequence>MWRVVRKGTITLVLGQPGLALKNMLLAQFPVKSNITVEGFGVVRASVGQALRGPEDLRDTGVRNRFVSSGQVEKGTEKFTMDSTEENLAVIEEAKAHYMYMNKNYLDVVMNVGKVRLPFQHGETTPFSE</sequence>
<reference evidence="1 2" key="1">
    <citation type="submission" date="2024-09" db="EMBL/GenBank/DDBJ databases">
        <title>Genome sequencing and assembly of Phytophthora oleae, isolate VK10A, causative agent of rot of olive drupes.</title>
        <authorList>
            <person name="Conti Taguali S."/>
            <person name="Riolo M."/>
            <person name="La Spada F."/>
            <person name="Cacciola S.O."/>
            <person name="Dionisio G."/>
        </authorList>
    </citation>
    <scope>NUCLEOTIDE SEQUENCE [LARGE SCALE GENOMIC DNA]</scope>
    <source>
        <strain evidence="1 2">VK10A</strain>
    </source>
</reference>
<dbReference type="Proteomes" id="UP001632037">
    <property type="component" value="Unassembled WGS sequence"/>
</dbReference>
<proteinExistence type="predicted"/>
<accession>A0ABD3FS87</accession>
<protein>
    <submittedName>
        <fullName evidence="1">Uncharacterized protein</fullName>
    </submittedName>
</protein>
<organism evidence="1 2">
    <name type="scientific">Phytophthora oleae</name>
    <dbReference type="NCBI Taxonomy" id="2107226"/>
    <lineage>
        <taxon>Eukaryota</taxon>
        <taxon>Sar</taxon>
        <taxon>Stramenopiles</taxon>
        <taxon>Oomycota</taxon>
        <taxon>Peronosporomycetes</taxon>
        <taxon>Peronosporales</taxon>
        <taxon>Peronosporaceae</taxon>
        <taxon>Phytophthora</taxon>
    </lineage>
</organism>
<keyword evidence="2" id="KW-1185">Reference proteome</keyword>
<comment type="caution">
    <text evidence="1">The sequence shown here is derived from an EMBL/GenBank/DDBJ whole genome shotgun (WGS) entry which is preliminary data.</text>
</comment>
<evidence type="ECO:0000313" key="2">
    <source>
        <dbReference type="Proteomes" id="UP001632037"/>
    </source>
</evidence>
<gene>
    <name evidence="1" type="ORF">V7S43_005176</name>
</gene>